<organism evidence="8 9">
    <name type="scientific">Lachnotalea glycerini</name>
    <dbReference type="NCBI Taxonomy" id="1763509"/>
    <lineage>
        <taxon>Bacteria</taxon>
        <taxon>Bacillati</taxon>
        <taxon>Bacillota</taxon>
        <taxon>Clostridia</taxon>
        <taxon>Lachnospirales</taxon>
        <taxon>Lachnospiraceae</taxon>
        <taxon>Lachnotalea</taxon>
    </lineage>
</organism>
<evidence type="ECO:0000256" key="4">
    <source>
        <dbReference type="RuleBase" id="RU362068"/>
    </source>
</evidence>
<comment type="pathway">
    <text evidence="4">Cofactor biosynthesis; (R)-pantothenate biosynthesis; (R)-pantoate from 3-methyl-2-oxobutanoate: step 2/2.</text>
</comment>
<dbReference type="Proteomes" id="UP000216411">
    <property type="component" value="Unassembled WGS sequence"/>
</dbReference>
<dbReference type="Gene3D" id="3.40.50.720">
    <property type="entry name" value="NAD(P)-binding Rossmann-like Domain"/>
    <property type="match status" value="1"/>
</dbReference>
<name>A0A255I8A9_9FIRM</name>
<dbReference type="PANTHER" id="PTHR21708:SF26">
    <property type="entry name" value="2-DEHYDROPANTOATE 2-REDUCTASE"/>
    <property type="match status" value="1"/>
</dbReference>
<comment type="function">
    <text evidence="4">Catalyzes the NADPH-dependent reduction of ketopantoate into pantoic acid.</text>
</comment>
<dbReference type="Pfam" id="PF02558">
    <property type="entry name" value="ApbA"/>
    <property type="match status" value="1"/>
</dbReference>
<dbReference type="OrthoDB" id="9793586at2"/>
<comment type="similarity">
    <text evidence="1 4">Belongs to the ketopantoate reductase family.</text>
</comment>
<comment type="caution">
    <text evidence="8">The sequence shown here is derived from an EMBL/GenBank/DDBJ whole genome shotgun (WGS) entry which is preliminary data.</text>
</comment>
<evidence type="ECO:0000256" key="3">
    <source>
        <dbReference type="ARBA" id="ARBA00023002"/>
    </source>
</evidence>
<dbReference type="AlphaFoldDB" id="A0A255I8A9"/>
<reference evidence="8 9" key="1">
    <citation type="journal article" date="2017" name="Genome Announc.">
        <title>Draft Genome Sequence of a Sporulating and Motile Strain of Lachnotalea glycerini Isolated from Water in Quebec City, Canada.</title>
        <authorList>
            <person name="Maheux A.F."/>
            <person name="Boudreau D.K."/>
            <person name="Berube E."/>
            <person name="Boissinot M."/>
            <person name="Raymond F."/>
            <person name="Brodeur S."/>
            <person name="Corbeil J."/>
            <person name="Isabel S."/>
            <person name="Omar R.F."/>
            <person name="Bergeron M.G."/>
        </authorList>
    </citation>
    <scope>NUCLEOTIDE SEQUENCE [LARGE SCALE GENOMIC DNA]</scope>
    <source>
        <strain evidence="8 9">CCRI-19302</strain>
    </source>
</reference>
<dbReference type="InterPro" id="IPR008927">
    <property type="entry name" value="6-PGluconate_DH-like_C_sf"/>
</dbReference>
<dbReference type="GO" id="GO:0005737">
    <property type="term" value="C:cytoplasm"/>
    <property type="evidence" value="ECO:0007669"/>
    <property type="project" value="TreeGrafter"/>
</dbReference>
<dbReference type="InterPro" id="IPR013752">
    <property type="entry name" value="KPA_reductase"/>
</dbReference>
<dbReference type="EMBL" id="NOKA02000003">
    <property type="protein sequence ID" value="RDY32537.1"/>
    <property type="molecule type" value="Genomic_DNA"/>
</dbReference>
<protein>
    <recommendedName>
        <fullName evidence="4">2-dehydropantoate 2-reductase</fullName>
        <ecNumber evidence="4">1.1.1.169</ecNumber>
    </recommendedName>
    <alternativeName>
        <fullName evidence="4">Ketopantoate reductase</fullName>
    </alternativeName>
</protein>
<dbReference type="GO" id="GO:0008677">
    <property type="term" value="F:2-dehydropantoate 2-reductase activity"/>
    <property type="evidence" value="ECO:0007669"/>
    <property type="project" value="UniProtKB-EC"/>
</dbReference>
<dbReference type="SUPFAM" id="SSF48179">
    <property type="entry name" value="6-phosphogluconate dehydrogenase C-terminal domain-like"/>
    <property type="match status" value="1"/>
</dbReference>
<dbReference type="SUPFAM" id="SSF51735">
    <property type="entry name" value="NAD(P)-binding Rossmann-fold domains"/>
    <property type="match status" value="1"/>
</dbReference>
<sequence length="306" mass="34456">MSIRNAALIGTGAVGGVYAMHLHNTYGMEFYVVAGDSRKKRIEQNGIKVNQMTYYPQLIEPSETKHKMDLIIIAVKNYDLEQAIEDIQNLVKVGTIILPLLNGITASDRLCVAYPKAKIMLGLSMGIDAIRTEEGIVNTDDGVIQFGYEDNTVKAKEVEDVLCYLTKAGIKAKVYSDMKRMQWRKWMLNVGVNQASAITGAKFKYFGRNKELFTLFRNAMMEVLELAKAANVKITMEDITHIEEVILNFTPEGKTSMLQDVEAMRKTEIDYFAGTVIEYGVKYHVPTPVNEVLYLALKAKENIYLD</sequence>
<comment type="catalytic activity">
    <reaction evidence="4">
        <text>(R)-pantoate + NADP(+) = 2-dehydropantoate + NADPH + H(+)</text>
        <dbReference type="Rhea" id="RHEA:16233"/>
        <dbReference type="ChEBI" id="CHEBI:11561"/>
        <dbReference type="ChEBI" id="CHEBI:15378"/>
        <dbReference type="ChEBI" id="CHEBI:15980"/>
        <dbReference type="ChEBI" id="CHEBI:57783"/>
        <dbReference type="ChEBI" id="CHEBI:58349"/>
        <dbReference type="EC" id="1.1.1.169"/>
    </reaction>
</comment>
<dbReference type="InterPro" id="IPR051402">
    <property type="entry name" value="KPR-Related"/>
</dbReference>
<evidence type="ECO:0000313" key="10">
    <source>
        <dbReference type="Proteomes" id="UP000247523"/>
    </source>
</evidence>
<dbReference type="Pfam" id="PF08546">
    <property type="entry name" value="ApbA_C"/>
    <property type="match status" value="1"/>
</dbReference>
<accession>A0A255I8A9</accession>
<dbReference type="NCBIfam" id="TIGR00745">
    <property type="entry name" value="apbA_panE"/>
    <property type="match status" value="1"/>
</dbReference>
<feature type="domain" description="Ketopantoate reductase C-terminal" evidence="6">
    <location>
        <begin position="177"/>
        <end position="301"/>
    </location>
</feature>
<dbReference type="InterPro" id="IPR013332">
    <property type="entry name" value="KPR_N"/>
</dbReference>
<evidence type="ECO:0000259" key="6">
    <source>
        <dbReference type="Pfam" id="PF08546"/>
    </source>
</evidence>
<keyword evidence="4" id="KW-0566">Pantothenate biosynthesis</keyword>
<proteinExistence type="inferred from homology"/>
<evidence type="ECO:0000259" key="5">
    <source>
        <dbReference type="Pfam" id="PF02558"/>
    </source>
</evidence>
<dbReference type="InterPro" id="IPR036291">
    <property type="entry name" value="NAD(P)-bd_dom_sf"/>
</dbReference>
<dbReference type="RefSeq" id="WP_094379561.1">
    <property type="nucleotide sequence ID" value="NZ_NOKA02000003.1"/>
</dbReference>
<keyword evidence="9" id="KW-1185">Reference proteome</keyword>
<keyword evidence="2 4" id="KW-0521">NADP</keyword>
<gene>
    <name evidence="7" type="ORF">C8E03_102349</name>
    <name evidence="8" type="ORF">CG710_003650</name>
</gene>
<dbReference type="EC" id="1.1.1.169" evidence="4"/>
<dbReference type="PANTHER" id="PTHR21708">
    <property type="entry name" value="PROBABLE 2-DEHYDROPANTOATE 2-REDUCTASE"/>
    <property type="match status" value="1"/>
</dbReference>
<evidence type="ECO:0000313" key="9">
    <source>
        <dbReference type="Proteomes" id="UP000216411"/>
    </source>
</evidence>
<reference evidence="8" key="3">
    <citation type="submission" date="2018-07" db="EMBL/GenBank/DDBJ databases">
        <authorList>
            <person name="Quirk P.G."/>
            <person name="Krulwich T.A."/>
        </authorList>
    </citation>
    <scope>NUCLEOTIDE SEQUENCE</scope>
    <source>
        <strain evidence="8">CCRI-19302</strain>
    </source>
</reference>
<dbReference type="InterPro" id="IPR003710">
    <property type="entry name" value="ApbA"/>
</dbReference>
<evidence type="ECO:0000256" key="2">
    <source>
        <dbReference type="ARBA" id="ARBA00022857"/>
    </source>
</evidence>
<evidence type="ECO:0000313" key="7">
    <source>
        <dbReference type="EMBL" id="PXV93580.1"/>
    </source>
</evidence>
<dbReference type="EMBL" id="QICS01000002">
    <property type="protein sequence ID" value="PXV93580.1"/>
    <property type="molecule type" value="Genomic_DNA"/>
</dbReference>
<reference evidence="7 10" key="2">
    <citation type="submission" date="2018-05" db="EMBL/GenBank/DDBJ databases">
        <title>Genomic Encyclopedia of Type Strains, Phase IV (KMG-IV): sequencing the most valuable type-strain genomes for metagenomic binning, comparative biology and taxonomic classification.</title>
        <authorList>
            <person name="Goeker M."/>
        </authorList>
    </citation>
    <scope>NUCLEOTIDE SEQUENCE [LARGE SCALE GENOMIC DNA]</scope>
    <source>
        <strain evidence="7 10">DSM 28816</strain>
    </source>
</reference>
<dbReference type="InterPro" id="IPR013328">
    <property type="entry name" value="6PGD_dom2"/>
</dbReference>
<dbReference type="UniPathway" id="UPA00028">
    <property type="reaction ID" value="UER00004"/>
</dbReference>
<evidence type="ECO:0000313" key="8">
    <source>
        <dbReference type="EMBL" id="RDY32537.1"/>
    </source>
</evidence>
<keyword evidence="3 4" id="KW-0560">Oxidoreductase</keyword>
<dbReference type="Gene3D" id="1.10.1040.10">
    <property type="entry name" value="N-(1-d-carboxylethyl)-l-norvaline Dehydrogenase, domain 2"/>
    <property type="match status" value="1"/>
</dbReference>
<dbReference type="GO" id="GO:0015940">
    <property type="term" value="P:pantothenate biosynthetic process"/>
    <property type="evidence" value="ECO:0007669"/>
    <property type="project" value="UniProtKB-UniPathway"/>
</dbReference>
<evidence type="ECO:0000256" key="1">
    <source>
        <dbReference type="ARBA" id="ARBA00007870"/>
    </source>
</evidence>
<feature type="domain" description="Ketopantoate reductase N-terminal" evidence="5">
    <location>
        <begin position="7"/>
        <end position="148"/>
    </location>
</feature>
<dbReference type="Proteomes" id="UP000247523">
    <property type="component" value="Unassembled WGS sequence"/>
</dbReference>